<gene>
    <name evidence="3" type="ORF">H6A20_12360</name>
</gene>
<dbReference type="InterPro" id="IPR001387">
    <property type="entry name" value="Cro/C1-type_HTH"/>
</dbReference>
<dbReference type="CDD" id="cd00093">
    <property type="entry name" value="HTH_XRE"/>
    <property type="match status" value="1"/>
</dbReference>
<accession>A0A938XDG0</accession>
<dbReference type="InterPro" id="IPR010982">
    <property type="entry name" value="Lambda_DNA-bd_dom_sf"/>
</dbReference>
<evidence type="ECO:0000256" key="1">
    <source>
        <dbReference type="ARBA" id="ARBA00023125"/>
    </source>
</evidence>
<dbReference type="AlphaFoldDB" id="A0A938XDG0"/>
<dbReference type="PANTHER" id="PTHR46558">
    <property type="entry name" value="TRACRIPTIONAL REGULATORY PROTEIN-RELATED-RELATED"/>
    <property type="match status" value="1"/>
</dbReference>
<reference evidence="3" key="1">
    <citation type="submission" date="2020-08" db="EMBL/GenBank/DDBJ databases">
        <authorList>
            <person name="Cejkova D."/>
            <person name="Kubasova T."/>
            <person name="Jahodarova E."/>
            <person name="Rychlik I."/>
        </authorList>
    </citation>
    <scope>NUCLEOTIDE SEQUENCE</scope>
    <source>
        <strain evidence="3">An582</strain>
    </source>
</reference>
<evidence type="ECO:0000313" key="3">
    <source>
        <dbReference type="EMBL" id="MBM6949426.1"/>
    </source>
</evidence>
<sequence>MTQEQVAACLGVTAPAVNKWESGASLPDLALLLPLSRLLETDPNTLLGFHGDLTKEEAMLYINEIAQTAKDKGMEETLSLIRKRVREYPSCGTLLYQAATLLRGMAILFPVSEARADAGIPAAG</sequence>
<organism evidence="3 4">
    <name type="scientific">Mordavella massiliensis</name>
    <dbReference type="NCBI Taxonomy" id="1871024"/>
    <lineage>
        <taxon>Bacteria</taxon>
        <taxon>Bacillati</taxon>
        <taxon>Bacillota</taxon>
        <taxon>Clostridia</taxon>
        <taxon>Eubacteriales</taxon>
        <taxon>Clostridiaceae</taxon>
        <taxon>Mordavella</taxon>
    </lineage>
</organism>
<dbReference type="PANTHER" id="PTHR46558:SF11">
    <property type="entry name" value="HTH-TYPE TRANSCRIPTIONAL REGULATOR XRE"/>
    <property type="match status" value="1"/>
</dbReference>
<dbReference type="Gene3D" id="1.10.260.40">
    <property type="entry name" value="lambda repressor-like DNA-binding domains"/>
    <property type="match status" value="1"/>
</dbReference>
<feature type="domain" description="HTH cro/C1-type" evidence="2">
    <location>
        <begin position="1"/>
        <end position="46"/>
    </location>
</feature>
<dbReference type="GO" id="GO:0003677">
    <property type="term" value="F:DNA binding"/>
    <property type="evidence" value="ECO:0007669"/>
    <property type="project" value="UniProtKB-KW"/>
</dbReference>
<dbReference type="SUPFAM" id="SSF47413">
    <property type="entry name" value="lambda repressor-like DNA-binding domains"/>
    <property type="match status" value="1"/>
</dbReference>
<evidence type="ECO:0000259" key="2">
    <source>
        <dbReference type="PROSITE" id="PS50943"/>
    </source>
</evidence>
<name>A0A938XDG0_9CLOT</name>
<proteinExistence type="predicted"/>
<protein>
    <submittedName>
        <fullName evidence="3">Helix-turn-helix transcriptional regulator</fullName>
    </submittedName>
</protein>
<evidence type="ECO:0000313" key="4">
    <source>
        <dbReference type="Proteomes" id="UP000705508"/>
    </source>
</evidence>
<reference evidence="3" key="2">
    <citation type="journal article" date="2021" name="Sci. Rep.">
        <title>The distribution of antibiotic resistance genes in chicken gut microbiota commensals.</title>
        <authorList>
            <person name="Juricova H."/>
            <person name="Matiasovicova J."/>
            <person name="Kubasova T."/>
            <person name="Cejkova D."/>
            <person name="Rychlik I."/>
        </authorList>
    </citation>
    <scope>NUCLEOTIDE SEQUENCE</scope>
    <source>
        <strain evidence="3">An582</strain>
    </source>
</reference>
<dbReference type="EMBL" id="JACJKS010000027">
    <property type="protein sequence ID" value="MBM6949426.1"/>
    <property type="molecule type" value="Genomic_DNA"/>
</dbReference>
<dbReference type="PROSITE" id="PS50943">
    <property type="entry name" value="HTH_CROC1"/>
    <property type="match status" value="1"/>
</dbReference>
<dbReference type="Pfam" id="PF01381">
    <property type="entry name" value="HTH_3"/>
    <property type="match status" value="1"/>
</dbReference>
<comment type="caution">
    <text evidence="3">The sequence shown here is derived from an EMBL/GenBank/DDBJ whole genome shotgun (WGS) entry which is preliminary data.</text>
</comment>
<keyword evidence="1" id="KW-0238">DNA-binding</keyword>
<dbReference type="Proteomes" id="UP000705508">
    <property type="component" value="Unassembled WGS sequence"/>
</dbReference>